<dbReference type="CDD" id="cd16380">
    <property type="entry name" value="YitT_C"/>
    <property type="match status" value="1"/>
</dbReference>
<evidence type="ECO:0000259" key="7">
    <source>
        <dbReference type="Pfam" id="PF10035"/>
    </source>
</evidence>
<dbReference type="Pfam" id="PF10035">
    <property type="entry name" value="DUF2179"/>
    <property type="match status" value="1"/>
</dbReference>
<protein>
    <submittedName>
        <fullName evidence="8">Uncharacterized membrane-anchored protein YitT (DUF2179 family)</fullName>
    </submittedName>
</protein>
<dbReference type="EMBL" id="JAUSUA010000003">
    <property type="protein sequence ID" value="MDQ0207507.1"/>
    <property type="molecule type" value="Genomic_DNA"/>
</dbReference>
<dbReference type="InterPro" id="IPR019264">
    <property type="entry name" value="DUF2179"/>
</dbReference>
<keyword evidence="2" id="KW-1003">Cell membrane</keyword>
<keyword evidence="4 6" id="KW-1133">Transmembrane helix</keyword>
<evidence type="ECO:0000256" key="4">
    <source>
        <dbReference type="ARBA" id="ARBA00022989"/>
    </source>
</evidence>
<comment type="subcellular location">
    <subcellularLocation>
        <location evidence="1">Cell membrane</location>
        <topology evidence="1">Multi-pass membrane protein</topology>
    </subcellularLocation>
</comment>
<keyword evidence="5 6" id="KW-0472">Membrane</keyword>
<dbReference type="PIRSF" id="PIRSF006483">
    <property type="entry name" value="Membrane_protein_YitT"/>
    <property type="match status" value="1"/>
</dbReference>
<dbReference type="PANTHER" id="PTHR33545:SF4">
    <property type="entry name" value="UPF0750 MEMBRANE PROTEIN YXKD"/>
    <property type="match status" value="1"/>
</dbReference>
<sequence length="275" mass="29528">MKNTILMISGTIIIALSITLLAMPHSIADGGTLGLALLIYYAIGLSPSIVVFGFFIVISLLSYKYLAKSVLLKTLVTVPMLSLVTYLTEPYGIKLEDPLVAAVFFGLLSGVGFGLIIYSGSSIGGTSTIALVLRKRFGWDVIFTAFIMDVVIVLAGVFVIGVLNTLYTVIALFIGKVASDYVIGGLDSKKAFIIVSSENDEIAKKVVSSLSSTATYINGKGVYANQEQKMLYILIKNHKVMQLRRIVNEIDPEAFVVVNNVKDVSGGTFFGSSNT</sequence>
<dbReference type="Gene3D" id="3.30.70.120">
    <property type="match status" value="1"/>
</dbReference>
<evidence type="ECO:0000256" key="3">
    <source>
        <dbReference type="ARBA" id="ARBA00022692"/>
    </source>
</evidence>
<feature type="transmembrane region" description="Helical" evidence="6">
    <location>
        <begin position="139"/>
        <end position="160"/>
    </location>
</feature>
<evidence type="ECO:0000256" key="5">
    <source>
        <dbReference type="ARBA" id="ARBA00023136"/>
    </source>
</evidence>
<keyword evidence="9" id="KW-1185">Reference proteome</keyword>
<name>A0ABT9YJW6_9BACI</name>
<dbReference type="Pfam" id="PF02588">
    <property type="entry name" value="YitT_membrane"/>
    <property type="match status" value="1"/>
</dbReference>
<proteinExistence type="predicted"/>
<dbReference type="RefSeq" id="WP_306982866.1">
    <property type="nucleotide sequence ID" value="NZ_JAUSUA010000003.1"/>
</dbReference>
<evidence type="ECO:0000313" key="8">
    <source>
        <dbReference type="EMBL" id="MDQ0207507.1"/>
    </source>
</evidence>
<evidence type="ECO:0000256" key="6">
    <source>
        <dbReference type="SAM" id="Phobius"/>
    </source>
</evidence>
<evidence type="ECO:0000313" key="9">
    <source>
        <dbReference type="Proteomes" id="UP001225034"/>
    </source>
</evidence>
<gene>
    <name evidence="8" type="ORF">J2S05_002308</name>
</gene>
<feature type="transmembrane region" description="Helical" evidence="6">
    <location>
        <begin position="99"/>
        <end position="118"/>
    </location>
</feature>
<dbReference type="PANTHER" id="PTHR33545">
    <property type="entry name" value="UPF0750 MEMBRANE PROTEIN YITT-RELATED"/>
    <property type="match status" value="1"/>
</dbReference>
<reference evidence="8 9" key="1">
    <citation type="submission" date="2023-07" db="EMBL/GenBank/DDBJ databases">
        <title>Genomic Encyclopedia of Type Strains, Phase IV (KMG-IV): sequencing the most valuable type-strain genomes for metagenomic binning, comparative biology and taxonomic classification.</title>
        <authorList>
            <person name="Goeker M."/>
        </authorList>
    </citation>
    <scope>NUCLEOTIDE SEQUENCE [LARGE SCALE GENOMIC DNA]</scope>
    <source>
        <strain evidence="8 9">DSM 19154</strain>
    </source>
</reference>
<organism evidence="8 9">
    <name type="scientific">Alkalicoccobacillus murimartini</name>
    <dbReference type="NCBI Taxonomy" id="171685"/>
    <lineage>
        <taxon>Bacteria</taxon>
        <taxon>Bacillati</taxon>
        <taxon>Bacillota</taxon>
        <taxon>Bacilli</taxon>
        <taxon>Bacillales</taxon>
        <taxon>Bacillaceae</taxon>
        <taxon>Alkalicoccobacillus</taxon>
    </lineage>
</organism>
<dbReference type="Proteomes" id="UP001225034">
    <property type="component" value="Unassembled WGS sequence"/>
</dbReference>
<dbReference type="InterPro" id="IPR003740">
    <property type="entry name" value="YitT"/>
</dbReference>
<keyword evidence="3 6" id="KW-0812">Transmembrane</keyword>
<feature type="transmembrane region" description="Helical" evidence="6">
    <location>
        <begin position="70"/>
        <end position="87"/>
    </location>
</feature>
<comment type="caution">
    <text evidence="8">The sequence shown here is derived from an EMBL/GenBank/DDBJ whole genome shotgun (WGS) entry which is preliminary data.</text>
</comment>
<accession>A0ABT9YJW6</accession>
<evidence type="ECO:0000256" key="2">
    <source>
        <dbReference type="ARBA" id="ARBA00022475"/>
    </source>
</evidence>
<dbReference type="InterPro" id="IPR051461">
    <property type="entry name" value="UPF0750_membrane"/>
</dbReference>
<evidence type="ECO:0000256" key="1">
    <source>
        <dbReference type="ARBA" id="ARBA00004651"/>
    </source>
</evidence>
<feature type="domain" description="DUF2179" evidence="7">
    <location>
        <begin position="214"/>
        <end position="266"/>
    </location>
</feature>
<feature type="transmembrane region" description="Helical" evidence="6">
    <location>
        <begin position="38"/>
        <end position="63"/>
    </location>
</feature>
<dbReference type="InterPro" id="IPR015867">
    <property type="entry name" value="N-reg_PII/ATP_PRibTrfase_C"/>
</dbReference>